<dbReference type="InterPro" id="IPR029069">
    <property type="entry name" value="HotDog_dom_sf"/>
</dbReference>
<dbReference type="AlphaFoldDB" id="A0A381PA85"/>
<feature type="domain" description="FAS1-like dehydratase" evidence="1">
    <location>
        <begin position="36"/>
        <end position="158"/>
    </location>
</feature>
<dbReference type="SUPFAM" id="SSF54637">
    <property type="entry name" value="Thioesterase/thiol ester dehydrase-isomerase"/>
    <property type="match status" value="2"/>
</dbReference>
<evidence type="ECO:0000259" key="1">
    <source>
        <dbReference type="Pfam" id="PF13452"/>
    </source>
</evidence>
<reference evidence="2" key="1">
    <citation type="submission" date="2018-05" db="EMBL/GenBank/DDBJ databases">
        <authorList>
            <person name="Lanie J.A."/>
            <person name="Ng W.-L."/>
            <person name="Kazmierczak K.M."/>
            <person name="Andrzejewski T.M."/>
            <person name="Davidsen T.M."/>
            <person name="Wayne K.J."/>
            <person name="Tettelin H."/>
            <person name="Glass J.I."/>
            <person name="Rusch D."/>
            <person name="Podicherti R."/>
            <person name="Tsui H.-C.T."/>
            <person name="Winkler M.E."/>
        </authorList>
    </citation>
    <scope>NUCLEOTIDE SEQUENCE</scope>
</reference>
<dbReference type="CDD" id="cd03441">
    <property type="entry name" value="R_hydratase_like"/>
    <property type="match status" value="1"/>
</dbReference>
<dbReference type="InterPro" id="IPR039569">
    <property type="entry name" value="FAS1-like_DH_region"/>
</dbReference>
<evidence type="ECO:0000313" key="2">
    <source>
        <dbReference type="EMBL" id="SUZ62413.1"/>
    </source>
</evidence>
<dbReference type="EMBL" id="UINC01000868">
    <property type="protein sequence ID" value="SUZ62413.1"/>
    <property type="molecule type" value="Genomic_DNA"/>
</dbReference>
<protein>
    <recommendedName>
        <fullName evidence="1">FAS1-like dehydratase domain-containing protein</fullName>
    </recommendedName>
</protein>
<gene>
    <name evidence="2" type="ORF">METZ01_LOCUS15267</name>
</gene>
<organism evidence="2">
    <name type="scientific">marine metagenome</name>
    <dbReference type="NCBI Taxonomy" id="408172"/>
    <lineage>
        <taxon>unclassified sequences</taxon>
        <taxon>metagenomes</taxon>
        <taxon>ecological metagenomes</taxon>
    </lineage>
</organism>
<proteinExistence type="predicted"/>
<dbReference type="Pfam" id="PF13452">
    <property type="entry name" value="FAS1_DH_region"/>
    <property type="match status" value="1"/>
</dbReference>
<accession>A0A381PA85</accession>
<dbReference type="Gene3D" id="3.10.129.10">
    <property type="entry name" value="Hotdog Thioesterase"/>
    <property type="match status" value="2"/>
</dbReference>
<sequence>MATDNLIQTIEAFEEEYKKGVGDLLPYRPTKQASLDNIRRFGDGVGDYNPLWRDPDHAAKSRYQMITAPPPFIYGVSLGVIAGETGAIDRARVSTAYLPVNYAGAEIEFHRPIWLGDRITAQEQVGPTMRKESKRIGAIAFNTGLVTYSNQRQEVVTTVKTLMARYQNTGSTLEYDREPKEAAHVQHEAADPLVYERERRGAEPRYWEDVVEGDDIPSLKKGTYTVTELFLFTHGVLGTGRSPRAALEAEGSGDLGGGGRFDEEHARKRRNMPGQFDFGPQRVCWLSQIVTDWMGDAGTLKKLDASIRHPNVVGDTNTVYGKVSKTYVENDEHRTELQIENRNQSGLVTAFGTATVTLPTKD</sequence>
<name>A0A381PA85_9ZZZZ</name>